<dbReference type="Proteomes" id="UP000199705">
    <property type="component" value="Unassembled WGS sequence"/>
</dbReference>
<dbReference type="InterPro" id="IPR011990">
    <property type="entry name" value="TPR-like_helical_dom_sf"/>
</dbReference>
<dbReference type="SUPFAM" id="SSF48452">
    <property type="entry name" value="TPR-like"/>
    <property type="match status" value="1"/>
</dbReference>
<evidence type="ECO:0000313" key="3">
    <source>
        <dbReference type="Proteomes" id="UP000199705"/>
    </source>
</evidence>
<organism evidence="2 3">
    <name type="scientific">Mucilaginibacter gossypii</name>
    <dbReference type="NCBI Taxonomy" id="551996"/>
    <lineage>
        <taxon>Bacteria</taxon>
        <taxon>Pseudomonadati</taxon>
        <taxon>Bacteroidota</taxon>
        <taxon>Sphingobacteriia</taxon>
        <taxon>Sphingobacteriales</taxon>
        <taxon>Sphingobacteriaceae</taxon>
        <taxon>Mucilaginibacter</taxon>
    </lineage>
</organism>
<dbReference type="Gene3D" id="1.25.40.10">
    <property type="entry name" value="Tetratricopeptide repeat domain"/>
    <property type="match status" value="1"/>
</dbReference>
<keyword evidence="1" id="KW-0732">Signal</keyword>
<dbReference type="EMBL" id="FNCG01000001">
    <property type="protein sequence ID" value="SDF64786.1"/>
    <property type="molecule type" value="Genomic_DNA"/>
</dbReference>
<proteinExistence type="predicted"/>
<dbReference type="AlphaFoldDB" id="A0A1G7MT24"/>
<evidence type="ECO:0008006" key="4">
    <source>
        <dbReference type="Google" id="ProtNLM"/>
    </source>
</evidence>
<reference evidence="3" key="1">
    <citation type="submission" date="2016-10" db="EMBL/GenBank/DDBJ databases">
        <authorList>
            <person name="Varghese N."/>
            <person name="Submissions S."/>
        </authorList>
    </citation>
    <scope>NUCLEOTIDE SEQUENCE [LARGE SCALE GENOMIC DNA]</scope>
    <source>
        <strain evidence="3">Gh-67</strain>
    </source>
</reference>
<feature type="chain" id="PRO_5011534750" description="Tetratricopeptide repeat protein" evidence="1">
    <location>
        <begin position="22"/>
        <end position="266"/>
    </location>
</feature>
<dbReference type="STRING" id="551996.SAMN05192573_10135"/>
<sequence length="266" mass="30459">MKRLITLLFFLTAMLKLSAHASELDSLKQKLQVTSDSLKGPIYTQIAAHYLGYDTVSTRRMKYYFQTEALNYTMLALHSYSTYNDTLGLRTSFNALAKVYRSQRKFSEAKWFILQSNTISRQRKDTLNIISSLIELAAIKSDIKDYKLSMKDLNDALTLSLKTHDPKKESIVQVGFAELYRKMNDYDKAAVAIKRHEFLDDSLNQVTVDSIAKVAAADSIKIKKQDSVIAKKKVFTKNSRRRPMLRYARHITSLSFSQSPLLFSSL</sequence>
<evidence type="ECO:0000313" key="2">
    <source>
        <dbReference type="EMBL" id="SDF64786.1"/>
    </source>
</evidence>
<keyword evidence="3" id="KW-1185">Reference proteome</keyword>
<accession>A0A1G7MT24</accession>
<evidence type="ECO:0000256" key="1">
    <source>
        <dbReference type="SAM" id="SignalP"/>
    </source>
</evidence>
<name>A0A1G7MT24_9SPHI</name>
<gene>
    <name evidence="2" type="ORF">SAMN05192573_10135</name>
</gene>
<protein>
    <recommendedName>
        <fullName evidence="4">Tetratricopeptide repeat protein</fullName>
    </recommendedName>
</protein>
<feature type="signal peptide" evidence="1">
    <location>
        <begin position="1"/>
        <end position="21"/>
    </location>
</feature>